<feature type="transmembrane region" description="Helical" evidence="7">
    <location>
        <begin position="383"/>
        <end position="406"/>
    </location>
</feature>
<dbReference type="PRINTS" id="PR01035">
    <property type="entry name" value="TCRTETA"/>
</dbReference>
<sequence>MNSIPSGPVKAPVSGRDRTVIYLSILTALFLAALDQTIVATALPRMVEDLQGIDRYAWVATAYLMASTALALVYGKLADTYSRKVVTLGAIGLFLLGSILCGLSGELGDLPLLGDGMTQLVIFRGIQGAGGGGLFAMTFIVIADLFTPAERGKYQGYVGAVFGVASVLGPVIGGLLTDRAGDWLPGVEGWRWVFYVNVPVAAVALWFIVRRMPRLEPTGERLPPDLLGSVLLLGGLIPLILSLQIDKRAYPWTSPETLTLFGVGVVLLTAFVMRSRSSPSPILDLRLFSNRVFRTANLTTFFFGAAFMSVTIFLPLFLVNVLGVSATRAGAALIPFSLGIVTSATLAGQIVNRVGYRSQIFLGAVLFLLSVVLLARMGPDVSYWVVTVYMILAGLGAGPSMPLLTLATQNAVDVRFVGQATSASQFFRQTGATVGAAIMGTVLATTLGFAFAEIEMPTAWAEGPDTPLEELVSTGGADLPERINSLYLGMAEAAATPAAASALTAEGVAVTNQIMSEVRGAFSLASSRIYWLTALIMLVAALLALRIPELPLRTTHDRVG</sequence>
<accession>A0A382CLH5</accession>
<dbReference type="InterPro" id="IPR020846">
    <property type="entry name" value="MFS_dom"/>
</dbReference>
<proteinExistence type="predicted"/>
<keyword evidence="5 7" id="KW-1133">Transmembrane helix</keyword>
<evidence type="ECO:0000256" key="5">
    <source>
        <dbReference type="ARBA" id="ARBA00022989"/>
    </source>
</evidence>
<evidence type="ECO:0000256" key="3">
    <source>
        <dbReference type="ARBA" id="ARBA00022475"/>
    </source>
</evidence>
<dbReference type="GO" id="GO:0005886">
    <property type="term" value="C:plasma membrane"/>
    <property type="evidence" value="ECO:0007669"/>
    <property type="project" value="UniProtKB-SubCell"/>
</dbReference>
<feature type="transmembrane region" description="Helical" evidence="7">
    <location>
        <begin position="158"/>
        <end position="177"/>
    </location>
</feature>
<keyword evidence="6 7" id="KW-0472">Membrane</keyword>
<feature type="transmembrane region" description="Helical" evidence="7">
    <location>
        <begin position="296"/>
        <end position="317"/>
    </location>
</feature>
<dbReference type="AlphaFoldDB" id="A0A382CLH5"/>
<dbReference type="PANTHER" id="PTHR23501">
    <property type="entry name" value="MAJOR FACILITATOR SUPERFAMILY"/>
    <property type="match status" value="1"/>
</dbReference>
<feature type="transmembrane region" description="Helical" evidence="7">
    <location>
        <begin position="55"/>
        <end position="73"/>
    </location>
</feature>
<evidence type="ECO:0000259" key="8">
    <source>
        <dbReference type="PROSITE" id="PS50850"/>
    </source>
</evidence>
<dbReference type="PROSITE" id="PS50850">
    <property type="entry name" value="MFS"/>
    <property type="match status" value="1"/>
</dbReference>
<feature type="transmembrane region" description="Helical" evidence="7">
    <location>
        <begin position="20"/>
        <end position="43"/>
    </location>
</feature>
<feature type="transmembrane region" description="Helical" evidence="7">
    <location>
        <begin position="329"/>
        <end position="348"/>
    </location>
</feature>
<feature type="transmembrane region" description="Helical" evidence="7">
    <location>
        <begin position="360"/>
        <end position="377"/>
    </location>
</feature>
<dbReference type="Gene3D" id="1.20.1720.10">
    <property type="entry name" value="Multidrug resistance protein D"/>
    <property type="match status" value="1"/>
</dbReference>
<evidence type="ECO:0000256" key="7">
    <source>
        <dbReference type="SAM" id="Phobius"/>
    </source>
</evidence>
<protein>
    <recommendedName>
        <fullName evidence="8">Major facilitator superfamily (MFS) profile domain-containing protein</fullName>
    </recommendedName>
</protein>
<evidence type="ECO:0000256" key="1">
    <source>
        <dbReference type="ARBA" id="ARBA00004651"/>
    </source>
</evidence>
<dbReference type="PANTHER" id="PTHR23501:SF197">
    <property type="entry name" value="COMD"/>
    <property type="match status" value="1"/>
</dbReference>
<dbReference type="FunFam" id="1.20.1720.10:FF:000004">
    <property type="entry name" value="EmrB/QacA family drug resistance transporter"/>
    <property type="match status" value="1"/>
</dbReference>
<comment type="subcellular location">
    <subcellularLocation>
        <location evidence="1">Cell membrane</location>
        <topology evidence="1">Multi-pass membrane protein</topology>
    </subcellularLocation>
</comment>
<evidence type="ECO:0000256" key="4">
    <source>
        <dbReference type="ARBA" id="ARBA00022692"/>
    </source>
</evidence>
<evidence type="ECO:0000313" key="9">
    <source>
        <dbReference type="EMBL" id="SVB26945.1"/>
    </source>
</evidence>
<dbReference type="EMBL" id="UINC01035090">
    <property type="protein sequence ID" value="SVB26945.1"/>
    <property type="molecule type" value="Genomic_DNA"/>
</dbReference>
<dbReference type="InterPro" id="IPR036259">
    <property type="entry name" value="MFS_trans_sf"/>
</dbReference>
<keyword evidence="3" id="KW-1003">Cell membrane</keyword>
<reference evidence="9" key="1">
    <citation type="submission" date="2018-05" db="EMBL/GenBank/DDBJ databases">
        <authorList>
            <person name="Lanie J.A."/>
            <person name="Ng W.-L."/>
            <person name="Kazmierczak K.M."/>
            <person name="Andrzejewski T.M."/>
            <person name="Davidsen T.M."/>
            <person name="Wayne K.J."/>
            <person name="Tettelin H."/>
            <person name="Glass J.I."/>
            <person name="Rusch D."/>
            <person name="Podicherti R."/>
            <person name="Tsui H.-C.T."/>
            <person name="Winkler M.E."/>
        </authorList>
    </citation>
    <scope>NUCLEOTIDE SEQUENCE</scope>
</reference>
<feature type="domain" description="Major facilitator superfamily (MFS) profile" evidence="8">
    <location>
        <begin position="21"/>
        <end position="552"/>
    </location>
</feature>
<evidence type="ECO:0000256" key="6">
    <source>
        <dbReference type="ARBA" id="ARBA00023136"/>
    </source>
</evidence>
<dbReference type="CDD" id="cd17502">
    <property type="entry name" value="MFS_Azr1_MDR_like"/>
    <property type="match status" value="1"/>
</dbReference>
<dbReference type="InterPro" id="IPR011701">
    <property type="entry name" value="MFS"/>
</dbReference>
<feature type="transmembrane region" description="Helical" evidence="7">
    <location>
        <begin position="225"/>
        <end position="245"/>
    </location>
</feature>
<feature type="transmembrane region" description="Helical" evidence="7">
    <location>
        <begin position="125"/>
        <end position="146"/>
    </location>
</feature>
<feature type="transmembrane region" description="Helical" evidence="7">
    <location>
        <begin position="529"/>
        <end position="547"/>
    </location>
</feature>
<feature type="transmembrane region" description="Helical" evidence="7">
    <location>
        <begin position="257"/>
        <end position="275"/>
    </location>
</feature>
<name>A0A382CLH5_9ZZZZ</name>
<dbReference type="InterPro" id="IPR001958">
    <property type="entry name" value="Tet-R_TetA/multi-R_MdtG-like"/>
</dbReference>
<evidence type="ECO:0000256" key="2">
    <source>
        <dbReference type="ARBA" id="ARBA00022448"/>
    </source>
</evidence>
<dbReference type="Pfam" id="PF07690">
    <property type="entry name" value="MFS_1"/>
    <property type="match status" value="1"/>
</dbReference>
<keyword evidence="2" id="KW-0813">Transport</keyword>
<keyword evidence="4 7" id="KW-0812">Transmembrane</keyword>
<feature type="transmembrane region" description="Helical" evidence="7">
    <location>
        <begin position="189"/>
        <end position="209"/>
    </location>
</feature>
<dbReference type="Gene3D" id="1.20.1250.20">
    <property type="entry name" value="MFS general substrate transporter like domains"/>
    <property type="match status" value="1"/>
</dbReference>
<dbReference type="SUPFAM" id="SSF103473">
    <property type="entry name" value="MFS general substrate transporter"/>
    <property type="match status" value="1"/>
</dbReference>
<organism evidence="9">
    <name type="scientific">marine metagenome</name>
    <dbReference type="NCBI Taxonomy" id="408172"/>
    <lineage>
        <taxon>unclassified sequences</taxon>
        <taxon>metagenomes</taxon>
        <taxon>ecological metagenomes</taxon>
    </lineage>
</organism>
<gene>
    <name evidence="9" type="ORF">METZ01_LOCUS179799</name>
</gene>
<feature type="transmembrane region" description="Helical" evidence="7">
    <location>
        <begin position="85"/>
        <end position="105"/>
    </location>
</feature>
<dbReference type="GO" id="GO:0022857">
    <property type="term" value="F:transmembrane transporter activity"/>
    <property type="evidence" value="ECO:0007669"/>
    <property type="project" value="InterPro"/>
</dbReference>